<dbReference type="PaxDb" id="35128-Thaps10109"/>
<evidence type="ECO:0000256" key="1">
    <source>
        <dbReference type="SAM" id="MobiDB-lite"/>
    </source>
</evidence>
<reference evidence="3 4" key="1">
    <citation type="journal article" date="2004" name="Science">
        <title>The genome of the diatom Thalassiosira pseudonana: ecology, evolution, and metabolism.</title>
        <authorList>
            <person name="Armbrust E.V."/>
            <person name="Berges J.A."/>
            <person name="Bowler C."/>
            <person name="Green B.R."/>
            <person name="Martinez D."/>
            <person name="Putnam N.H."/>
            <person name="Zhou S."/>
            <person name="Allen A.E."/>
            <person name="Apt K.E."/>
            <person name="Bechner M."/>
            <person name="Brzezinski M.A."/>
            <person name="Chaal B.K."/>
            <person name="Chiovitti A."/>
            <person name="Davis A.K."/>
            <person name="Demarest M.S."/>
            <person name="Detter J.C."/>
            <person name="Glavina T."/>
            <person name="Goodstein D."/>
            <person name="Hadi M.Z."/>
            <person name="Hellsten U."/>
            <person name="Hildebrand M."/>
            <person name="Jenkins B.D."/>
            <person name="Jurka J."/>
            <person name="Kapitonov V.V."/>
            <person name="Kroger N."/>
            <person name="Lau W.W."/>
            <person name="Lane T.W."/>
            <person name="Larimer F.W."/>
            <person name="Lippmeier J.C."/>
            <person name="Lucas S."/>
            <person name="Medina M."/>
            <person name="Montsant A."/>
            <person name="Obornik M."/>
            <person name="Parker M.S."/>
            <person name="Palenik B."/>
            <person name="Pazour G.J."/>
            <person name="Richardson P.M."/>
            <person name="Rynearson T.A."/>
            <person name="Saito M.A."/>
            <person name="Schwartz D.C."/>
            <person name="Thamatrakoln K."/>
            <person name="Valentin K."/>
            <person name="Vardi A."/>
            <person name="Wilkerson F.P."/>
            <person name="Rokhsar D.S."/>
        </authorList>
    </citation>
    <scope>NUCLEOTIDE SEQUENCE [LARGE SCALE GENOMIC DNA]</scope>
    <source>
        <strain evidence="3 4">CCMP1335</strain>
    </source>
</reference>
<feature type="compositionally biased region" description="Polar residues" evidence="1">
    <location>
        <begin position="454"/>
        <end position="469"/>
    </location>
</feature>
<dbReference type="EMBL" id="CM000650">
    <property type="protein sequence ID" value="EED88420.1"/>
    <property type="molecule type" value="Genomic_DNA"/>
</dbReference>
<feature type="region of interest" description="Disordered" evidence="1">
    <location>
        <begin position="449"/>
        <end position="469"/>
    </location>
</feature>
<feature type="transmembrane region" description="Helical" evidence="2">
    <location>
        <begin position="261"/>
        <end position="283"/>
    </location>
</feature>
<dbReference type="GeneID" id="7441983"/>
<feature type="region of interest" description="Disordered" evidence="1">
    <location>
        <begin position="1"/>
        <end position="35"/>
    </location>
</feature>
<proteinExistence type="predicted"/>
<sequence>MSHNRQQSRDLPVIHEVATPQEIDDDEDDTASRGSYAFTLDGVGFDEESGSIMHTPPSLMTPSRIHKHEVELHRQTCRQLGIPLEDRAPMSAGSSSRESDYSSRESDYTSASSSSGTASARPDGPKETSWPWPTKDNEEMYDVPLENLENKQSDSSSSTKKRIGNINIRGRKKFKRHMVTRAKIAEMTSVYTNRMKEAVGSFSNKSKESYERSKEAYESSKRKRITDGTDVNTIIKRKLNVNDFEELCPEWYRNANPLMKLTMGTGLFFLMLCIIVVACVVGASTSGAASSGSLEEHGAAANVVNVNDPFAGLAAVNTTAIANDIGVAKNDVSESSTPTYMPSYTPTQSPFSVSLALPDGKSCVDASGKFETSRGKSRTCQWLTKRFDAECGGNGNEPSELGRNCRYACREYNGCGDGGGGGGGGGGGEGGGGETTDVQIEMVQPVQEKELETMQPSVSPTTNKPTSEPVQAEQDAVEEDAVDENTFVDQNGRERSCSWLDIRNWTQRKNRREANCKKITVQLFCPHSCSDFSTILINGARTDVPQLTRIHDPVPQDECYDGSGYYLNEHDHPRQCSWLNGSSDPADAITRRERNCGTSVEYPDATDLGKMCKNTCGTCRY</sequence>
<dbReference type="RefSeq" id="XP_002294065.1">
    <property type="nucleotide sequence ID" value="XM_002294029.1"/>
</dbReference>
<name>B8CD80_THAPS</name>
<keyword evidence="2" id="KW-0812">Transmembrane</keyword>
<evidence type="ECO:0000313" key="4">
    <source>
        <dbReference type="Proteomes" id="UP000001449"/>
    </source>
</evidence>
<dbReference type="KEGG" id="tps:THAPSDRAFT_10109"/>
<dbReference type="eggNOG" id="ENOG502R8IN">
    <property type="taxonomic scope" value="Eukaryota"/>
</dbReference>
<protein>
    <submittedName>
        <fullName evidence="3">Uncharacterized protein</fullName>
    </submittedName>
</protein>
<reference evidence="3 4" key="2">
    <citation type="journal article" date="2008" name="Nature">
        <title>The Phaeodactylum genome reveals the evolutionary history of diatom genomes.</title>
        <authorList>
            <person name="Bowler C."/>
            <person name="Allen A.E."/>
            <person name="Badger J.H."/>
            <person name="Grimwood J."/>
            <person name="Jabbari K."/>
            <person name="Kuo A."/>
            <person name="Maheswari U."/>
            <person name="Martens C."/>
            <person name="Maumus F."/>
            <person name="Otillar R.P."/>
            <person name="Rayko E."/>
            <person name="Salamov A."/>
            <person name="Vandepoele K."/>
            <person name="Beszteri B."/>
            <person name="Gruber A."/>
            <person name="Heijde M."/>
            <person name="Katinka M."/>
            <person name="Mock T."/>
            <person name="Valentin K."/>
            <person name="Verret F."/>
            <person name="Berges J.A."/>
            <person name="Brownlee C."/>
            <person name="Cadoret J.P."/>
            <person name="Chiovitti A."/>
            <person name="Choi C.J."/>
            <person name="Coesel S."/>
            <person name="De Martino A."/>
            <person name="Detter J.C."/>
            <person name="Durkin C."/>
            <person name="Falciatore A."/>
            <person name="Fournet J."/>
            <person name="Haruta M."/>
            <person name="Huysman M.J."/>
            <person name="Jenkins B.D."/>
            <person name="Jiroutova K."/>
            <person name="Jorgensen R.E."/>
            <person name="Joubert Y."/>
            <person name="Kaplan A."/>
            <person name="Kroger N."/>
            <person name="Kroth P.G."/>
            <person name="La Roche J."/>
            <person name="Lindquist E."/>
            <person name="Lommer M."/>
            <person name="Martin-Jezequel V."/>
            <person name="Lopez P.J."/>
            <person name="Lucas S."/>
            <person name="Mangogna M."/>
            <person name="McGinnis K."/>
            <person name="Medlin L.K."/>
            <person name="Montsant A."/>
            <person name="Oudot-Le Secq M.P."/>
            <person name="Napoli C."/>
            <person name="Obornik M."/>
            <person name="Parker M.S."/>
            <person name="Petit J.L."/>
            <person name="Porcel B.M."/>
            <person name="Poulsen N."/>
            <person name="Robison M."/>
            <person name="Rychlewski L."/>
            <person name="Rynearson T.A."/>
            <person name="Schmutz J."/>
            <person name="Shapiro H."/>
            <person name="Siaut M."/>
            <person name="Stanley M."/>
            <person name="Sussman M.R."/>
            <person name="Taylor A.R."/>
            <person name="Vardi A."/>
            <person name="von Dassow P."/>
            <person name="Vyverman W."/>
            <person name="Willis A."/>
            <person name="Wyrwicz L.S."/>
            <person name="Rokhsar D.S."/>
            <person name="Weissenbach J."/>
            <person name="Armbrust E.V."/>
            <person name="Green B.R."/>
            <person name="Van de Peer Y."/>
            <person name="Grigoriev I.V."/>
        </authorList>
    </citation>
    <scope>NUCLEOTIDE SEQUENCE [LARGE SCALE GENOMIC DNA]</scope>
    <source>
        <strain evidence="3 4">CCMP1335</strain>
    </source>
</reference>
<keyword evidence="2" id="KW-1133">Transmembrane helix</keyword>
<keyword evidence="2" id="KW-0472">Membrane</keyword>
<feature type="compositionally biased region" description="Low complexity" evidence="1">
    <location>
        <begin position="108"/>
        <end position="121"/>
    </location>
</feature>
<feature type="compositionally biased region" description="Basic residues" evidence="1">
    <location>
        <begin position="159"/>
        <end position="170"/>
    </location>
</feature>
<dbReference type="OMA" id="TISKHER"/>
<evidence type="ECO:0000256" key="2">
    <source>
        <dbReference type="SAM" id="Phobius"/>
    </source>
</evidence>
<evidence type="ECO:0000313" key="3">
    <source>
        <dbReference type="EMBL" id="EED88420.1"/>
    </source>
</evidence>
<dbReference type="AlphaFoldDB" id="B8CD80"/>
<dbReference type="Proteomes" id="UP000001449">
    <property type="component" value="Chromosome 15"/>
</dbReference>
<organism evidence="3 4">
    <name type="scientific">Thalassiosira pseudonana</name>
    <name type="common">Marine diatom</name>
    <name type="synonym">Cyclotella nana</name>
    <dbReference type="NCBI Taxonomy" id="35128"/>
    <lineage>
        <taxon>Eukaryota</taxon>
        <taxon>Sar</taxon>
        <taxon>Stramenopiles</taxon>
        <taxon>Ochrophyta</taxon>
        <taxon>Bacillariophyta</taxon>
        <taxon>Coscinodiscophyceae</taxon>
        <taxon>Thalassiosirophycidae</taxon>
        <taxon>Thalassiosirales</taxon>
        <taxon>Thalassiosiraceae</taxon>
        <taxon>Thalassiosira</taxon>
    </lineage>
</organism>
<gene>
    <name evidence="3" type="ORF">THAPSDRAFT_10109</name>
</gene>
<feature type="compositionally biased region" description="Basic and acidic residues" evidence="1">
    <location>
        <begin position="97"/>
        <end position="107"/>
    </location>
</feature>
<dbReference type="HOGENOM" id="CLU_440422_0_0_1"/>
<accession>B8CD80</accession>
<dbReference type="InParanoid" id="B8CD80"/>
<feature type="region of interest" description="Disordered" evidence="1">
    <location>
        <begin position="80"/>
        <end position="170"/>
    </location>
</feature>
<keyword evidence="4" id="KW-1185">Reference proteome</keyword>